<name>A0A6C0HV15_9ZZZZ</name>
<dbReference type="AlphaFoldDB" id="A0A6C0HV15"/>
<protein>
    <submittedName>
        <fullName evidence="1">Uncharacterized protein</fullName>
    </submittedName>
</protein>
<dbReference type="EMBL" id="MN740010">
    <property type="protein sequence ID" value="QHT83703.1"/>
    <property type="molecule type" value="Genomic_DNA"/>
</dbReference>
<proteinExistence type="predicted"/>
<evidence type="ECO:0000313" key="1">
    <source>
        <dbReference type="EMBL" id="QHT83703.1"/>
    </source>
</evidence>
<sequence length="54" mass="6122">MIKLKNCIHYIILYYISGLGEPTVPPKTPSLKNGIYIVFDINLREPTVPLKPLP</sequence>
<organism evidence="1">
    <name type="scientific">viral metagenome</name>
    <dbReference type="NCBI Taxonomy" id="1070528"/>
    <lineage>
        <taxon>unclassified sequences</taxon>
        <taxon>metagenomes</taxon>
        <taxon>organismal metagenomes</taxon>
    </lineage>
</organism>
<reference evidence="1" key="1">
    <citation type="journal article" date="2020" name="Nature">
        <title>Giant virus diversity and host interactions through global metagenomics.</title>
        <authorList>
            <person name="Schulz F."/>
            <person name="Roux S."/>
            <person name="Paez-Espino D."/>
            <person name="Jungbluth S."/>
            <person name="Walsh D.A."/>
            <person name="Denef V.J."/>
            <person name="McMahon K.D."/>
            <person name="Konstantinidis K.T."/>
            <person name="Eloe-Fadrosh E.A."/>
            <person name="Kyrpides N.C."/>
            <person name="Woyke T."/>
        </authorList>
    </citation>
    <scope>NUCLEOTIDE SEQUENCE</scope>
    <source>
        <strain evidence="1">GVMAG-M-3300023184-168</strain>
    </source>
</reference>
<accession>A0A6C0HV15</accession>